<proteinExistence type="predicted"/>
<sequence>MQRRASARTNWLFVLLFLVALIFVGVTRLDGVPMATLLRETGFEWVIILAGVALLLGVVNVIWLHIRRILMGERDWILSLALLTVLTAVVGTGLLSPAGMVSPLLEWIFDALIAPGQAALYAMLVFFMAAAAFQYLRIGRRGGTWMLLGFLLVLLVQTPFDATALGLGETMGRLADAARWFLDAPVMAALRGVLLGSALALLVTGCRFLLGKI</sequence>
<evidence type="ECO:0000256" key="1">
    <source>
        <dbReference type="SAM" id="Phobius"/>
    </source>
</evidence>
<protein>
    <submittedName>
        <fullName evidence="2">Uncharacterized protein</fullName>
    </submittedName>
</protein>
<feature type="transmembrane region" description="Helical" evidence="1">
    <location>
        <begin position="145"/>
        <end position="168"/>
    </location>
</feature>
<evidence type="ECO:0000313" key="2">
    <source>
        <dbReference type="EMBL" id="HDX31603.1"/>
    </source>
</evidence>
<dbReference type="EMBL" id="DSMG01000086">
    <property type="protein sequence ID" value="HDX31603.1"/>
    <property type="molecule type" value="Genomic_DNA"/>
</dbReference>
<keyword evidence="1" id="KW-0812">Transmembrane</keyword>
<feature type="transmembrane region" description="Helical" evidence="1">
    <location>
        <begin position="188"/>
        <end position="210"/>
    </location>
</feature>
<gene>
    <name evidence="2" type="ORF">ENQ20_08940</name>
</gene>
<dbReference type="AlphaFoldDB" id="A0A7C1JAP5"/>
<organism evidence="2">
    <name type="scientific">Caldilinea aerophila</name>
    <dbReference type="NCBI Taxonomy" id="133453"/>
    <lineage>
        <taxon>Bacteria</taxon>
        <taxon>Bacillati</taxon>
        <taxon>Chloroflexota</taxon>
        <taxon>Caldilineae</taxon>
        <taxon>Caldilineales</taxon>
        <taxon>Caldilineaceae</taxon>
        <taxon>Caldilinea</taxon>
    </lineage>
</organism>
<keyword evidence="1" id="KW-1133">Transmembrane helix</keyword>
<feature type="transmembrane region" description="Helical" evidence="1">
    <location>
        <begin position="107"/>
        <end position="133"/>
    </location>
</feature>
<comment type="caution">
    <text evidence="2">The sequence shown here is derived from an EMBL/GenBank/DDBJ whole genome shotgun (WGS) entry which is preliminary data.</text>
</comment>
<feature type="transmembrane region" description="Helical" evidence="1">
    <location>
        <begin position="76"/>
        <end position="95"/>
    </location>
</feature>
<name>A0A7C1JAP5_9CHLR</name>
<feature type="transmembrane region" description="Helical" evidence="1">
    <location>
        <begin position="45"/>
        <end position="64"/>
    </location>
</feature>
<keyword evidence="1" id="KW-0472">Membrane</keyword>
<reference evidence="2" key="1">
    <citation type="journal article" date="2020" name="mSystems">
        <title>Genome- and Community-Level Interaction Insights into Carbon Utilization and Element Cycling Functions of Hydrothermarchaeota in Hydrothermal Sediment.</title>
        <authorList>
            <person name="Zhou Z."/>
            <person name="Liu Y."/>
            <person name="Xu W."/>
            <person name="Pan J."/>
            <person name="Luo Z.H."/>
            <person name="Li M."/>
        </authorList>
    </citation>
    <scope>NUCLEOTIDE SEQUENCE [LARGE SCALE GENOMIC DNA]</scope>
    <source>
        <strain evidence="2">SpSt-289</strain>
    </source>
</reference>
<accession>A0A7C1JAP5</accession>